<reference evidence="6 7" key="1">
    <citation type="submission" date="2019-03" db="EMBL/GenBank/DDBJ databases">
        <title>Diversity of the mouse oral microbiome.</title>
        <authorList>
            <person name="Joseph S."/>
            <person name="Aduse-Opoku J."/>
            <person name="Curtis M."/>
            <person name="Wade W."/>
            <person name="Hashim A."/>
        </authorList>
    </citation>
    <scope>NUCLEOTIDE SEQUENCE [LARGE SCALE GENOMIC DNA]</scope>
    <source>
        <strain evidence="6 7">P2318</strain>
    </source>
</reference>
<dbReference type="Gene3D" id="1.10.10.10">
    <property type="entry name" value="Winged helix-like DNA-binding domain superfamily/Winged helix DNA-binding domain"/>
    <property type="match status" value="1"/>
</dbReference>
<protein>
    <submittedName>
        <fullName evidence="6">Sigma-70 family RNA polymerase sigma factor</fullName>
    </submittedName>
</protein>
<dbReference type="EMBL" id="SPPV01000001">
    <property type="protein sequence ID" value="TFU53251.1"/>
    <property type="molecule type" value="Genomic_DNA"/>
</dbReference>
<comment type="caution">
    <text evidence="6">The sequence shown here is derived from an EMBL/GenBank/DDBJ whole genome shotgun (WGS) entry which is preliminary data.</text>
</comment>
<dbReference type="SUPFAM" id="SSF88659">
    <property type="entry name" value="Sigma3 and sigma4 domains of RNA polymerase sigma factors"/>
    <property type="match status" value="1"/>
</dbReference>
<organism evidence="6 7">
    <name type="scientific">Bacteroides acidifaciens</name>
    <dbReference type="NCBI Taxonomy" id="85831"/>
    <lineage>
        <taxon>Bacteria</taxon>
        <taxon>Pseudomonadati</taxon>
        <taxon>Bacteroidota</taxon>
        <taxon>Bacteroidia</taxon>
        <taxon>Bacteroidales</taxon>
        <taxon>Bacteroidaceae</taxon>
        <taxon>Bacteroides</taxon>
    </lineage>
</organism>
<evidence type="ECO:0000313" key="6">
    <source>
        <dbReference type="EMBL" id="TFU53251.1"/>
    </source>
</evidence>
<comment type="similarity">
    <text evidence="1">Belongs to the sigma-70 factor family. ECF subfamily.</text>
</comment>
<keyword evidence="2" id="KW-0805">Transcription regulation</keyword>
<dbReference type="InterPro" id="IPR036388">
    <property type="entry name" value="WH-like_DNA-bd_sf"/>
</dbReference>
<dbReference type="NCBIfam" id="TIGR02937">
    <property type="entry name" value="sigma70-ECF"/>
    <property type="match status" value="1"/>
</dbReference>
<evidence type="ECO:0000259" key="5">
    <source>
        <dbReference type="Pfam" id="PF08281"/>
    </source>
</evidence>
<accession>A0A7K3MHE6</accession>
<evidence type="ECO:0000256" key="1">
    <source>
        <dbReference type="ARBA" id="ARBA00010641"/>
    </source>
</evidence>
<gene>
    <name evidence="6" type="ORF">E4T97_00070</name>
</gene>
<evidence type="ECO:0000256" key="3">
    <source>
        <dbReference type="ARBA" id="ARBA00023082"/>
    </source>
</evidence>
<dbReference type="Proteomes" id="UP000298073">
    <property type="component" value="Unassembled WGS sequence"/>
</dbReference>
<dbReference type="PANTHER" id="PTHR43133">
    <property type="entry name" value="RNA POLYMERASE ECF-TYPE SIGMA FACTO"/>
    <property type="match status" value="1"/>
</dbReference>
<proteinExistence type="inferred from homology"/>
<dbReference type="SUPFAM" id="SSF88946">
    <property type="entry name" value="Sigma2 domain of RNA polymerase sigma factors"/>
    <property type="match status" value="1"/>
</dbReference>
<dbReference type="AlphaFoldDB" id="A0A7K3MHE6"/>
<evidence type="ECO:0000256" key="2">
    <source>
        <dbReference type="ARBA" id="ARBA00023015"/>
    </source>
</evidence>
<name>A0A7K3MHE6_9BACE</name>
<dbReference type="InterPro" id="IPR013249">
    <property type="entry name" value="RNA_pol_sigma70_r4_t2"/>
</dbReference>
<dbReference type="InterPro" id="IPR013324">
    <property type="entry name" value="RNA_pol_sigma_r3/r4-like"/>
</dbReference>
<keyword evidence="3" id="KW-0731">Sigma factor</keyword>
<evidence type="ECO:0000256" key="4">
    <source>
        <dbReference type="ARBA" id="ARBA00023163"/>
    </source>
</evidence>
<dbReference type="GO" id="GO:0016987">
    <property type="term" value="F:sigma factor activity"/>
    <property type="evidence" value="ECO:0007669"/>
    <property type="project" value="UniProtKB-KW"/>
</dbReference>
<dbReference type="PANTHER" id="PTHR43133:SF46">
    <property type="entry name" value="RNA POLYMERASE SIGMA-70 FACTOR ECF SUBFAMILY"/>
    <property type="match status" value="1"/>
</dbReference>
<dbReference type="Pfam" id="PF08281">
    <property type="entry name" value="Sigma70_r4_2"/>
    <property type="match status" value="1"/>
</dbReference>
<dbReference type="InterPro" id="IPR039425">
    <property type="entry name" value="RNA_pol_sigma-70-like"/>
</dbReference>
<dbReference type="Gene3D" id="1.10.1740.10">
    <property type="match status" value="1"/>
</dbReference>
<dbReference type="GO" id="GO:0003677">
    <property type="term" value="F:DNA binding"/>
    <property type="evidence" value="ECO:0007669"/>
    <property type="project" value="InterPro"/>
</dbReference>
<dbReference type="GO" id="GO:0006352">
    <property type="term" value="P:DNA-templated transcription initiation"/>
    <property type="evidence" value="ECO:0007669"/>
    <property type="project" value="InterPro"/>
</dbReference>
<keyword evidence="4" id="KW-0804">Transcription</keyword>
<dbReference type="InterPro" id="IPR014284">
    <property type="entry name" value="RNA_pol_sigma-70_dom"/>
</dbReference>
<evidence type="ECO:0000313" key="7">
    <source>
        <dbReference type="Proteomes" id="UP000298073"/>
    </source>
</evidence>
<sequence>MQFLKNIVLTMKSIWNKETVHWINLADAHIFQQQYNLYFRQLKYFGMHYIADEEVVCDLIQDLWLKIWERKENRINEATFKQYLFQGLYRSILDYIKHNNVVREYSQKLSSENAMTEPEISYKIIKAEIYQAVNQVFDDLPDASRRVYAACLNGKSYKEIAEEFNISINTVKKHINNANHYMRKRLKDFLLFILSFR</sequence>
<feature type="domain" description="RNA polymerase sigma factor 70 region 4 type 2" evidence="5">
    <location>
        <begin position="133"/>
        <end position="178"/>
    </location>
</feature>
<dbReference type="InterPro" id="IPR013325">
    <property type="entry name" value="RNA_pol_sigma_r2"/>
</dbReference>